<dbReference type="InterPro" id="IPR001304">
    <property type="entry name" value="C-type_lectin-like"/>
</dbReference>
<dbReference type="EMBL" id="KN748020">
    <property type="protein sequence ID" value="KIH50985.1"/>
    <property type="molecule type" value="Genomic_DNA"/>
</dbReference>
<dbReference type="Gene3D" id="3.10.100.10">
    <property type="entry name" value="Mannose-Binding Protein A, subunit A"/>
    <property type="match status" value="1"/>
</dbReference>
<evidence type="ECO:0000313" key="3">
    <source>
        <dbReference type="EMBL" id="KIH50985.1"/>
    </source>
</evidence>
<name>A0A0C2FR02_9BILA</name>
<gene>
    <name evidence="3" type="ORF">ANCDUO_18932</name>
</gene>
<feature type="signal peptide" evidence="1">
    <location>
        <begin position="1"/>
        <end position="16"/>
    </location>
</feature>
<dbReference type="PANTHER" id="PTHR22803">
    <property type="entry name" value="MANNOSE, PHOSPHOLIPASE, LECTIN RECEPTOR RELATED"/>
    <property type="match status" value="1"/>
</dbReference>
<organism evidence="3 4">
    <name type="scientific">Ancylostoma duodenale</name>
    <dbReference type="NCBI Taxonomy" id="51022"/>
    <lineage>
        <taxon>Eukaryota</taxon>
        <taxon>Metazoa</taxon>
        <taxon>Ecdysozoa</taxon>
        <taxon>Nematoda</taxon>
        <taxon>Chromadorea</taxon>
        <taxon>Rhabditida</taxon>
        <taxon>Rhabditina</taxon>
        <taxon>Rhabditomorpha</taxon>
        <taxon>Strongyloidea</taxon>
        <taxon>Ancylostomatidae</taxon>
        <taxon>Ancylostomatinae</taxon>
        <taxon>Ancylostoma</taxon>
    </lineage>
</organism>
<keyword evidence="1" id="KW-0732">Signal</keyword>
<dbReference type="SMART" id="SM00034">
    <property type="entry name" value="CLECT"/>
    <property type="match status" value="1"/>
</dbReference>
<keyword evidence="4" id="KW-1185">Reference proteome</keyword>
<evidence type="ECO:0000259" key="2">
    <source>
        <dbReference type="PROSITE" id="PS50041"/>
    </source>
</evidence>
<dbReference type="PROSITE" id="PS50041">
    <property type="entry name" value="C_TYPE_LECTIN_2"/>
    <property type="match status" value="1"/>
</dbReference>
<dbReference type="InterPro" id="IPR050111">
    <property type="entry name" value="C-type_lectin/snaclec_domain"/>
</dbReference>
<feature type="chain" id="PRO_5002148691" evidence="1">
    <location>
        <begin position="17"/>
        <end position="174"/>
    </location>
</feature>
<evidence type="ECO:0000313" key="4">
    <source>
        <dbReference type="Proteomes" id="UP000054047"/>
    </source>
</evidence>
<proteinExistence type="predicted"/>
<dbReference type="CDD" id="cd00037">
    <property type="entry name" value="CLECT"/>
    <property type="match status" value="1"/>
</dbReference>
<dbReference type="Proteomes" id="UP000054047">
    <property type="component" value="Unassembled WGS sequence"/>
</dbReference>
<protein>
    <submittedName>
        <fullName evidence="3">Lectin C-type domain protein</fullName>
    </submittedName>
</protein>
<feature type="domain" description="C-type lectin" evidence="2">
    <location>
        <begin position="35"/>
        <end position="163"/>
    </location>
</feature>
<reference evidence="3 4" key="1">
    <citation type="submission" date="2013-12" db="EMBL/GenBank/DDBJ databases">
        <title>Draft genome of the parsitic nematode Ancylostoma duodenale.</title>
        <authorList>
            <person name="Mitreva M."/>
        </authorList>
    </citation>
    <scope>NUCLEOTIDE SEQUENCE [LARGE SCALE GENOMIC DNA]</scope>
    <source>
        <strain evidence="3 4">Zhejiang</strain>
    </source>
</reference>
<evidence type="ECO:0000256" key="1">
    <source>
        <dbReference type="SAM" id="SignalP"/>
    </source>
</evidence>
<sequence>MEAIYLFLMMIAVSKAAPCNVCYGTGMRERKWMRFADCEYKFCCTEMVSFKEAERRCNSYDAHLVSIHSEKENAFVRGKLRRKWQLGSAKTLFINVLELIDHGKYGSTWIGLARAPSKCNRWSWTDGSEMEFEKWYYGRGGGRPKGNGKLCAVISIRDGTVNDTRQGVDSSPLS</sequence>
<dbReference type="InterPro" id="IPR016187">
    <property type="entry name" value="CTDL_fold"/>
</dbReference>
<dbReference type="OrthoDB" id="5877732at2759"/>
<accession>A0A0C2FR02</accession>
<dbReference type="InterPro" id="IPR016186">
    <property type="entry name" value="C-type_lectin-like/link_sf"/>
</dbReference>
<dbReference type="AlphaFoldDB" id="A0A0C2FR02"/>
<dbReference type="SUPFAM" id="SSF56436">
    <property type="entry name" value="C-type lectin-like"/>
    <property type="match status" value="1"/>
</dbReference>
<dbReference type="Pfam" id="PF00059">
    <property type="entry name" value="Lectin_C"/>
    <property type="match status" value="1"/>
</dbReference>